<name>A0AAD8NU64_TARER</name>
<reference evidence="2" key="1">
    <citation type="journal article" date="2023" name="bioRxiv">
        <title>Improved chromosome-level genome assembly for marigold (Tagetes erecta).</title>
        <authorList>
            <person name="Jiang F."/>
            <person name="Yuan L."/>
            <person name="Wang S."/>
            <person name="Wang H."/>
            <person name="Xu D."/>
            <person name="Wang A."/>
            <person name="Fan W."/>
        </authorList>
    </citation>
    <scope>NUCLEOTIDE SEQUENCE</scope>
    <source>
        <strain evidence="2">WSJ</strain>
        <tissue evidence="2">Leaf</tissue>
    </source>
</reference>
<evidence type="ECO:0000313" key="2">
    <source>
        <dbReference type="EMBL" id="KAK1428415.1"/>
    </source>
</evidence>
<accession>A0AAD8NU64</accession>
<keyword evidence="3" id="KW-1185">Reference proteome</keyword>
<sequence length="98" mass="11642">MKKTKALKKEKLEKNKKQNLDACFSSFVNTLLTSPSFLFHHSSFSRFFNQSLHLFYFTLFIYPFQFTLHITHIFNKNLVFFPLFDPSNLVHSPSLQHP</sequence>
<dbReference type="Proteomes" id="UP001229421">
    <property type="component" value="Unassembled WGS sequence"/>
</dbReference>
<dbReference type="AlphaFoldDB" id="A0AAD8NU64"/>
<keyword evidence="1" id="KW-1133">Transmembrane helix</keyword>
<evidence type="ECO:0000313" key="3">
    <source>
        <dbReference type="Proteomes" id="UP001229421"/>
    </source>
</evidence>
<keyword evidence="1" id="KW-0472">Membrane</keyword>
<keyword evidence="1" id="KW-0812">Transmembrane</keyword>
<comment type="caution">
    <text evidence="2">The sequence shown here is derived from an EMBL/GenBank/DDBJ whole genome shotgun (WGS) entry which is preliminary data.</text>
</comment>
<gene>
    <name evidence="2" type="ORF">QVD17_17249</name>
</gene>
<protein>
    <submittedName>
        <fullName evidence="2">Uncharacterized protein</fullName>
    </submittedName>
</protein>
<proteinExistence type="predicted"/>
<evidence type="ECO:0000256" key="1">
    <source>
        <dbReference type="SAM" id="Phobius"/>
    </source>
</evidence>
<feature type="transmembrane region" description="Helical" evidence="1">
    <location>
        <begin position="54"/>
        <end position="74"/>
    </location>
</feature>
<dbReference type="EMBL" id="JAUHHV010000004">
    <property type="protein sequence ID" value="KAK1428415.1"/>
    <property type="molecule type" value="Genomic_DNA"/>
</dbReference>
<organism evidence="2 3">
    <name type="scientific">Tagetes erecta</name>
    <name type="common">African marigold</name>
    <dbReference type="NCBI Taxonomy" id="13708"/>
    <lineage>
        <taxon>Eukaryota</taxon>
        <taxon>Viridiplantae</taxon>
        <taxon>Streptophyta</taxon>
        <taxon>Embryophyta</taxon>
        <taxon>Tracheophyta</taxon>
        <taxon>Spermatophyta</taxon>
        <taxon>Magnoliopsida</taxon>
        <taxon>eudicotyledons</taxon>
        <taxon>Gunneridae</taxon>
        <taxon>Pentapetalae</taxon>
        <taxon>asterids</taxon>
        <taxon>campanulids</taxon>
        <taxon>Asterales</taxon>
        <taxon>Asteraceae</taxon>
        <taxon>Asteroideae</taxon>
        <taxon>Heliantheae alliance</taxon>
        <taxon>Tageteae</taxon>
        <taxon>Tagetes</taxon>
    </lineage>
</organism>